<dbReference type="EMBL" id="GGFL01008896">
    <property type="protein sequence ID" value="MBW73074.1"/>
    <property type="molecule type" value="Transcribed_RNA"/>
</dbReference>
<name>A0A2M4D654_ANODA</name>
<dbReference type="AlphaFoldDB" id="A0A2M4D654"/>
<organism evidence="1">
    <name type="scientific">Anopheles darlingi</name>
    <name type="common">Mosquito</name>
    <dbReference type="NCBI Taxonomy" id="43151"/>
    <lineage>
        <taxon>Eukaryota</taxon>
        <taxon>Metazoa</taxon>
        <taxon>Ecdysozoa</taxon>
        <taxon>Arthropoda</taxon>
        <taxon>Hexapoda</taxon>
        <taxon>Insecta</taxon>
        <taxon>Pterygota</taxon>
        <taxon>Neoptera</taxon>
        <taxon>Endopterygota</taxon>
        <taxon>Diptera</taxon>
        <taxon>Nematocera</taxon>
        <taxon>Culicoidea</taxon>
        <taxon>Culicidae</taxon>
        <taxon>Anophelinae</taxon>
        <taxon>Anopheles</taxon>
    </lineage>
</organism>
<evidence type="ECO:0000313" key="1">
    <source>
        <dbReference type="EMBL" id="MBW73074.1"/>
    </source>
</evidence>
<sequence>MMIFPRSVFLCVCVLDHLLMLLLPVFLSLPWKQAFFIPALVARAQESIRSGVVALSRGCMSRSESEIRRNAWMGSLWWDGVTSRCPQVCMQRKESHESGLGVWPKAGAT</sequence>
<protein>
    <submittedName>
        <fullName evidence="1">Putative secreted protein</fullName>
    </submittedName>
</protein>
<reference evidence="1" key="1">
    <citation type="submission" date="2018-01" db="EMBL/GenBank/DDBJ databases">
        <title>An insight into the sialome of Amazonian anophelines.</title>
        <authorList>
            <person name="Ribeiro J.M."/>
            <person name="Scarpassa V."/>
            <person name="Calvo E."/>
        </authorList>
    </citation>
    <scope>NUCLEOTIDE SEQUENCE</scope>
</reference>
<proteinExistence type="predicted"/>
<accession>A0A2M4D654</accession>